<dbReference type="RefSeq" id="WP_353712539.1">
    <property type="nucleotide sequence ID" value="NZ_CP159279.1"/>
</dbReference>
<name>A0AAU8ES88_9MICC</name>
<keyword evidence="2" id="KW-1003">Cell membrane</keyword>
<dbReference type="AlphaFoldDB" id="A0AAU8ES88"/>
<keyword evidence="7" id="KW-0460">Magnesium</keyword>
<dbReference type="EMBL" id="CP159279">
    <property type="protein sequence ID" value="XCH12481.1"/>
    <property type="molecule type" value="Genomic_DNA"/>
</dbReference>
<dbReference type="CDD" id="cd06853">
    <property type="entry name" value="GT_WecA_like"/>
    <property type="match status" value="1"/>
</dbReference>
<accession>A0AAU8ES88</accession>
<organism evidence="9">
    <name type="scientific">Arthrobacter sp. K5</name>
    <dbReference type="NCBI Taxonomy" id="2839623"/>
    <lineage>
        <taxon>Bacteria</taxon>
        <taxon>Bacillati</taxon>
        <taxon>Actinomycetota</taxon>
        <taxon>Actinomycetes</taxon>
        <taxon>Micrococcales</taxon>
        <taxon>Micrococcaceae</taxon>
        <taxon>Arthrobacter</taxon>
    </lineage>
</organism>
<feature type="binding site" evidence="7">
    <location>
        <position position="159"/>
    </location>
    <ligand>
        <name>Mg(2+)</name>
        <dbReference type="ChEBI" id="CHEBI:18420"/>
    </ligand>
</feature>
<comment type="cofactor">
    <cofactor evidence="7">
        <name>Mg(2+)</name>
        <dbReference type="ChEBI" id="CHEBI:18420"/>
    </cofactor>
</comment>
<keyword evidence="7" id="KW-0479">Metal-binding</keyword>
<feature type="transmembrane region" description="Helical" evidence="8">
    <location>
        <begin position="265"/>
        <end position="284"/>
    </location>
</feature>
<proteinExistence type="predicted"/>
<gene>
    <name evidence="9" type="ORF">ABRP34_05675</name>
</gene>
<feature type="transmembrane region" description="Helical" evidence="8">
    <location>
        <begin position="45"/>
        <end position="65"/>
    </location>
</feature>
<dbReference type="Pfam" id="PF00953">
    <property type="entry name" value="Glycos_transf_4"/>
    <property type="match status" value="1"/>
</dbReference>
<dbReference type="GO" id="GO:0046872">
    <property type="term" value="F:metal ion binding"/>
    <property type="evidence" value="ECO:0007669"/>
    <property type="project" value="UniProtKB-KW"/>
</dbReference>
<evidence type="ECO:0000256" key="5">
    <source>
        <dbReference type="ARBA" id="ARBA00022989"/>
    </source>
</evidence>
<dbReference type="InterPro" id="IPR000715">
    <property type="entry name" value="Glycosyl_transferase_4"/>
</dbReference>
<dbReference type="EC" id="2.7.8.-" evidence="9"/>
<dbReference type="GO" id="GO:0071555">
    <property type="term" value="P:cell wall organization"/>
    <property type="evidence" value="ECO:0007669"/>
    <property type="project" value="TreeGrafter"/>
</dbReference>
<evidence type="ECO:0000256" key="4">
    <source>
        <dbReference type="ARBA" id="ARBA00022692"/>
    </source>
</evidence>
<keyword evidence="4 8" id="KW-0812">Transmembrane</keyword>
<dbReference type="InterPro" id="IPR018480">
    <property type="entry name" value="PNAcMuramoyl-5peptid_Trfase_CS"/>
</dbReference>
<keyword evidence="3 9" id="KW-0808">Transferase</keyword>
<feature type="transmembrane region" description="Helical" evidence="8">
    <location>
        <begin position="198"/>
        <end position="218"/>
    </location>
</feature>
<dbReference type="GO" id="GO:0044038">
    <property type="term" value="P:cell wall macromolecule biosynthetic process"/>
    <property type="evidence" value="ECO:0007669"/>
    <property type="project" value="TreeGrafter"/>
</dbReference>
<feature type="transmembrane region" description="Helical" evidence="8">
    <location>
        <begin position="108"/>
        <end position="130"/>
    </location>
</feature>
<evidence type="ECO:0000313" key="9">
    <source>
        <dbReference type="EMBL" id="XCH12481.1"/>
    </source>
</evidence>
<dbReference type="PROSITE" id="PS01348">
    <property type="entry name" value="MRAY_2"/>
    <property type="match status" value="1"/>
</dbReference>
<feature type="binding site" evidence="7">
    <location>
        <position position="227"/>
    </location>
    <ligand>
        <name>Mg(2+)</name>
        <dbReference type="ChEBI" id="CHEBI:18420"/>
    </ligand>
</feature>
<dbReference type="GO" id="GO:0005886">
    <property type="term" value="C:plasma membrane"/>
    <property type="evidence" value="ECO:0007669"/>
    <property type="project" value="UniProtKB-SubCell"/>
</dbReference>
<evidence type="ECO:0000256" key="3">
    <source>
        <dbReference type="ARBA" id="ARBA00022679"/>
    </source>
</evidence>
<keyword evidence="6 8" id="KW-0472">Membrane</keyword>
<sequence>MIMYLSMMLTAAIVSYGATWGARLIGDRLELFAPIRSRDMHSSPVSRLGGLGIFAGVLVALAVASQSFFVKDIFRNNGAPWGVLAGAAVIVLVGVADDLLDLRWWVKLIGQAFAALVVAVWGVRMTIIPFIPEPIRFDSDPVNIVLTTGLIVVTMNAFNFIDGLDGLAAGVAVIGGSAFFLTAYWVHRNAPILDRSDLATLLTAVLVGSCLGFLPHNWFPSKIFMGDSGAMLIGLLMASAGVVSTGQITSGLYDRVNGIPTIIPILLPFAVLFLPLLDLCLAVVRRTAVGRSPWSADRGHLHHKLMDIGYSHRTAVMLLYLWAAVLSFGGLAFAVYPWQVVLAIMVAATLIMGLVTAWPYLSRRGENTGVGQAPE</sequence>
<dbReference type="PANTHER" id="PTHR22926:SF3">
    <property type="entry name" value="UNDECAPRENYL-PHOSPHATE ALPHA-N-ACETYLGLUCOSAMINYL 1-PHOSPHATE TRANSFERASE"/>
    <property type="match status" value="1"/>
</dbReference>
<dbReference type="GO" id="GO:0016780">
    <property type="term" value="F:phosphotransferase activity, for other substituted phosphate groups"/>
    <property type="evidence" value="ECO:0007669"/>
    <property type="project" value="InterPro"/>
</dbReference>
<feature type="transmembrane region" description="Helical" evidence="8">
    <location>
        <begin position="167"/>
        <end position="186"/>
    </location>
</feature>
<dbReference type="GO" id="GO:0009103">
    <property type="term" value="P:lipopolysaccharide biosynthetic process"/>
    <property type="evidence" value="ECO:0007669"/>
    <property type="project" value="TreeGrafter"/>
</dbReference>
<protein>
    <submittedName>
        <fullName evidence="9">MraY family glycosyltransferase</fullName>
        <ecNumber evidence="9">2.7.8.-</ecNumber>
    </submittedName>
</protein>
<feature type="transmembrane region" description="Helical" evidence="8">
    <location>
        <begin position="315"/>
        <end position="333"/>
    </location>
</feature>
<comment type="subcellular location">
    <subcellularLocation>
        <location evidence="1">Cell membrane</location>
        <topology evidence="1">Multi-pass membrane protein</topology>
    </subcellularLocation>
</comment>
<evidence type="ECO:0000256" key="2">
    <source>
        <dbReference type="ARBA" id="ARBA00022475"/>
    </source>
</evidence>
<evidence type="ECO:0000256" key="8">
    <source>
        <dbReference type="SAM" id="Phobius"/>
    </source>
</evidence>
<keyword evidence="5 8" id="KW-1133">Transmembrane helix</keyword>
<dbReference type="PANTHER" id="PTHR22926">
    <property type="entry name" value="PHOSPHO-N-ACETYLMURAMOYL-PENTAPEPTIDE-TRANSFERASE"/>
    <property type="match status" value="1"/>
</dbReference>
<evidence type="ECO:0000256" key="1">
    <source>
        <dbReference type="ARBA" id="ARBA00004651"/>
    </source>
</evidence>
<feature type="transmembrane region" description="Helical" evidence="8">
    <location>
        <begin position="142"/>
        <end position="161"/>
    </location>
</feature>
<feature type="transmembrane region" description="Helical" evidence="8">
    <location>
        <begin position="230"/>
        <end position="253"/>
    </location>
</feature>
<reference evidence="9" key="1">
    <citation type="submission" date="2024-06" db="EMBL/GenBank/DDBJ databases">
        <title>Biodegradation of dimethachlon by Arthrobacter sp. K5: mechanistic insights and ecological implications.</title>
        <authorList>
            <person name="Hu S."/>
            <person name="Lu P."/>
        </authorList>
    </citation>
    <scope>NUCLEOTIDE SEQUENCE</scope>
    <source>
        <strain evidence="9">K5</strain>
    </source>
</reference>
<feature type="transmembrane region" description="Helical" evidence="8">
    <location>
        <begin position="77"/>
        <end position="96"/>
    </location>
</feature>
<feature type="transmembrane region" description="Helical" evidence="8">
    <location>
        <begin position="340"/>
        <end position="361"/>
    </location>
</feature>
<evidence type="ECO:0000256" key="7">
    <source>
        <dbReference type="PIRSR" id="PIRSR600715-1"/>
    </source>
</evidence>
<evidence type="ECO:0000256" key="6">
    <source>
        <dbReference type="ARBA" id="ARBA00023136"/>
    </source>
</evidence>